<evidence type="ECO:0000256" key="2">
    <source>
        <dbReference type="ARBA" id="ARBA00022448"/>
    </source>
</evidence>
<proteinExistence type="predicted"/>
<evidence type="ECO:0000259" key="8">
    <source>
        <dbReference type="Pfam" id="PF03188"/>
    </source>
</evidence>
<gene>
    <name evidence="9" type="ORF">NQ315_005061</name>
</gene>
<name>A0AAV8VQW6_9CUCU</name>
<keyword evidence="10" id="KW-1185">Reference proteome</keyword>
<evidence type="ECO:0000256" key="4">
    <source>
        <dbReference type="ARBA" id="ARBA00022982"/>
    </source>
</evidence>
<organism evidence="9 10">
    <name type="scientific">Exocentrus adspersus</name>
    <dbReference type="NCBI Taxonomy" id="1586481"/>
    <lineage>
        <taxon>Eukaryota</taxon>
        <taxon>Metazoa</taxon>
        <taxon>Ecdysozoa</taxon>
        <taxon>Arthropoda</taxon>
        <taxon>Hexapoda</taxon>
        <taxon>Insecta</taxon>
        <taxon>Pterygota</taxon>
        <taxon>Neoptera</taxon>
        <taxon>Endopterygota</taxon>
        <taxon>Coleoptera</taxon>
        <taxon>Polyphaga</taxon>
        <taxon>Cucujiformia</taxon>
        <taxon>Chrysomeloidea</taxon>
        <taxon>Cerambycidae</taxon>
        <taxon>Lamiinae</taxon>
        <taxon>Acanthocinini</taxon>
        <taxon>Exocentrus</taxon>
    </lineage>
</organism>
<dbReference type="Gene3D" id="1.20.120.1770">
    <property type="match status" value="1"/>
</dbReference>
<sequence length="90" mass="9952">MLVDITALASGSRYVPLMAEAIILFSGDNLWTQKLDRPKKNWVHGVLLGISILALTAGIACEIWRKQDRGSTHFVSNHAITVLNTYITSQ</sequence>
<keyword evidence="2" id="KW-0813">Transport</keyword>
<evidence type="ECO:0000256" key="3">
    <source>
        <dbReference type="ARBA" id="ARBA00022692"/>
    </source>
</evidence>
<dbReference type="Pfam" id="PF03188">
    <property type="entry name" value="Cytochrom_B561"/>
    <property type="match status" value="1"/>
</dbReference>
<feature type="domain" description="Cytochrome b561" evidence="8">
    <location>
        <begin position="14"/>
        <end position="81"/>
    </location>
</feature>
<protein>
    <recommendedName>
        <fullName evidence="8">Cytochrome b561 domain-containing protein</fullName>
    </recommendedName>
</protein>
<keyword evidence="5 7" id="KW-1133">Transmembrane helix</keyword>
<feature type="transmembrane region" description="Helical" evidence="7">
    <location>
        <begin position="42"/>
        <end position="64"/>
    </location>
</feature>
<evidence type="ECO:0000256" key="7">
    <source>
        <dbReference type="SAM" id="Phobius"/>
    </source>
</evidence>
<accession>A0AAV8VQW6</accession>
<evidence type="ECO:0000313" key="10">
    <source>
        <dbReference type="Proteomes" id="UP001159042"/>
    </source>
</evidence>
<dbReference type="Proteomes" id="UP001159042">
    <property type="component" value="Unassembled WGS sequence"/>
</dbReference>
<dbReference type="InterPro" id="IPR006593">
    <property type="entry name" value="Cyt_b561/ferric_Rdtase_TM"/>
</dbReference>
<evidence type="ECO:0000256" key="1">
    <source>
        <dbReference type="ARBA" id="ARBA00004370"/>
    </source>
</evidence>
<dbReference type="EMBL" id="JANEYG010000043">
    <property type="protein sequence ID" value="KAJ8916364.1"/>
    <property type="molecule type" value="Genomic_DNA"/>
</dbReference>
<keyword evidence="4" id="KW-0249">Electron transport</keyword>
<evidence type="ECO:0000256" key="5">
    <source>
        <dbReference type="ARBA" id="ARBA00022989"/>
    </source>
</evidence>
<dbReference type="AlphaFoldDB" id="A0AAV8VQW6"/>
<dbReference type="GO" id="GO:0016020">
    <property type="term" value="C:membrane"/>
    <property type="evidence" value="ECO:0007669"/>
    <property type="project" value="UniProtKB-SubCell"/>
</dbReference>
<comment type="caution">
    <text evidence="9">The sequence shown here is derived from an EMBL/GenBank/DDBJ whole genome shotgun (WGS) entry which is preliminary data.</text>
</comment>
<keyword evidence="3 7" id="KW-0812">Transmembrane</keyword>
<reference evidence="9 10" key="1">
    <citation type="journal article" date="2023" name="Insect Mol. Biol.">
        <title>Genome sequencing provides insights into the evolution of gene families encoding plant cell wall-degrading enzymes in longhorned beetles.</title>
        <authorList>
            <person name="Shin N.R."/>
            <person name="Okamura Y."/>
            <person name="Kirsch R."/>
            <person name="Pauchet Y."/>
        </authorList>
    </citation>
    <scope>NUCLEOTIDE SEQUENCE [LARGE SCALE GENOMIC DNA]</scope>
    <source>
        <strain evidence="9">EAD_L_NR</strain>
    </source>
</reference>
<comment type="subcellular location">
    <subcellularLocation>
        <location evidence="1">Membrane</location>
    </subcellularLocation>
</comment>
<keyword evidence="6 7" id="KW-0472">Membrane</keyword>
<evidence type="ECO:0000256" key="6">
    <source>
        <dbReference type="ARBA" id="ARBA00023136"/>
    </source>
</evidence>
<evidence type="ECO:0000313" key="9">
    <source>
        <dbReference type="EMBL" id="KAJ8916364.1"/>
    </source>
</evidence>